<dbReference type="AlphaFoldDB" id="A0A8X6M0Z2"/>
<dbReference type="Proteomes" id="UP000887116">
    <property type="component" value="Unassembled WGS sequence"/>
</dbReference>
<reference evidence="1" key="1">
    <citation type="submission" date="2020-07" db="EMBL/GenBank/DDBJ databases">
        <title>Multicomponent nature underlies the extraordinary mechanical properties of spider dragline silk.</title>
        <authorList>
            <person name="Kono N."/>
            <person name="Nakamura H."/>
            <person name="Mori M."/>
            <person name="Yoshida Y."/>
            <person name="Ohtoshi R."/>
            <person name="Malay A.D."/>
            <person name="Moran D.A.P."/>
            <person name="Tomita M."/>
            <person name="Numata K."/>
            <person name="Arakawa K."/>
        </authorList>
    </citation>
    <scope>NUCLEOTIDE SEQUENCE</scope>
</reference>
<name>A0A8X6M0Z2_TRICU</name>
<gene>
    <name evidence="1" type="ORF">TNCT_440641</name>
</gene>
<sequence length="78" mass="8798">MYYPPCGIAQTISTRTDPEILLHEVVKAGTSTLFNIPPNLQDFESYLATVSISEFFVHFIVESRDNVIDDKVLLPINI</sequence>
<dbReference type="EMBL" id="BMAO01019038">
    <property type="protein sequence ID" value="GFR27952.1"/>
    <property type="molecule type" value="Genomic_DNA"/>
</dbReference>
<comment type="caution">
    <text evidence="1">The sequence shown here is derived from an EMBL/GenBank/DDBJ whole genome shotgun (WGS) entry which is preliminary data.</text>
</comment>
<keyword evidence="2" id="KW-1185">Reference proteome</keyword>
<organism evidence="1 2">
    <name type="scientific">Trichonephila clavata</name>
    <name type="common">Joro spider</name>
    <name type="synonym">Nephila clavata</name>
    <dbReference type="NCBI Taxonomy" id="2740835"/>
    <lineage>
        <taxon>Eukaryota</taxon>
        <taxon>Metazoa</taxon>
        <taxon>Ecdysozoa</taxon>
        <taxon>Arthropoda</taxon>
        <taxon>Chelicerata</taxon>
        <taxon>Arachnida</taxon>
        <taxon>Araneae</taxon>
        <taxon>Araneomorphae</taxon>
        <taxon>Entelegynae</taxon>
        <taxon>Araneoidea</taxon>
        <taxon>Nephilidae</taxon>
        <taxon>Trichonephila</taxon>
    </lineage>
</organism>
<accession>A0A8X6M0Z2</accession>
<protein>
    <submittedName>
        <fullName evidence="1">Uncharacterized protein</fullName>
    </submittedName>
</protein>
<evidence type="ECO:0000313" key="2">
    <source>
        <dbReference type="Proteomes" id="UP000887116"/>
    </source>
</evidence>
<evidence type="ECO:0000313" key="1">
    <source>
        <dbReference type="EMBL" id="GFR27952.1"/>
    </source>
</evidence>
<proteinExistence type="predicted"/>